<name>A0A844HUQ0_9RHOB</name>
<accession>A0A844HUQ0</accession>
<sequence>MTLKEKFSSEDWAAVLQAPMLVGLAVTAADPGGLIGAVQESAAVASSVQKAGEGTLAAEISAAYRTSEGRSAATDGVKPLVKGKKPAEISEAAILRVGEIAALVDGASPEHAAEFRAFLIDTATRVAEAAKEGGFMGFGGEAVSEAERKALDTLRATLSLQA</sequence>
<dbReference type="OrthoDB" id="159745at2"/>
<gene>
    <name evidence="1" type="ORF">GL300_18635</name>
</gene>
<evidence type="ECO:0000313" key="2">
    <source>
        <dbReference type="Proteomes" id="UP000449846"/>
    </source>
</evidence>
<keyword evidence="2" id="KW-1185">Reference proteome</keyword>
<organism evidence="1 2">
    <name type="scientific">Paracoccus litorisediminis</name>
    <dbReference type="NCBI Taxonomy" id="2006130"/>
    <lineage>
        <taxon>Bacteria</taxon>
        <taxon>Pseudomonadati</taxon>
        <taxon>Pseudomonadota</taxon>
        <taxon>Alphaproteobacteria</taxon>
        <taxon>Rhodobacterales</taxon>
        <taxon>Paracoccaceae</taxon>
        <taxon>Paracoccus</taxon>
    </lineage>
</organism>
<reference evidence="1 2" key="1">
    <citation type="submission" date="2019-11" db="EMBL/GenBank/DDBJ databases">
        <authorList>
            <person name="Dong K."/>
        </authorList>
    </citation>
    <scope>NUCLEOTIDE SEQUENCE [LARGE SCALE GENOMIC DNA]</scope>
    <source>
        <strain evidence="1 2">NBRC 112902</strain>
    </source>
</reference>
<dbReference type="AlphaFoldDB" id="A0A844HUQ0"/>
<evidence type="ECO:0000313" key="1">
    <source>
        <dbReference type="EMBL" id="MTH61232.1"/>
    </source>
</evidence>
<protein>
    <submittedName>
        <fullName evidence="1">Uncharacterized protein</fullName>
    </submittedName>
</protein>
<dbReference type="EMBL" id="WMIG01000014">
    <property type="protein sequence ID" value="MTH61232.1"/>
    <property type="molecule type" value="Genomic_DNA"/>
</dbReference>
<proteinExistence type="predicted"/>
<comment type="caution">
    <text evidence="1">The sequence shown here is derived from an EMBL/GenBank/DDBJ whole genome shotgun (WGS) entry which is preliminary data.</text>
</comment>
<dbReference type="Proteomes" id="UP000449846">
    <property type="component" value="Unassembled WGS sequence"/>
</dbReference>
<dbReference type="RefSeq" id="WP_155041175.1">
    <property type="nucleotide sequence ID" value="NZ_WMIG01000014.1"/>
</dbReference>